<sequence length="399" mass="44347">MANRLVSFARSSWWFAATLVWAATRAITTVLFLVAASIQGDNYWTKANPPYFDFLNIWDAEWFRRIFDHGYPLELPLSTSGQVLQNEWAFMPVFPGLVKALNLATGVDFKFLAPLLSTVFSFAAAIVILRIFERYLSRGQALWALAFVGLWCASPVLQVGYAESLGLLLLALTLWQIIERNYLVALLPMSVLAFTRPGVLALSLMLALLWLTRWWQARNQPSTFDTRERISLALSAVLSGVLGLGWTITAAVATGRPDAYLATEMAWRQVYVGGTSFAPFEGWIASFDYHFGSGFGFVGLALGFALIAWMLKAETMQKLGLELRLWVSSYSLYLLAVFFPQSSTFRLALPLFALAGALALATSRASKSVKVLLVLSLIALQFAWMLACWVYVAPDFTPP</sequence>
<dbReference type="EMBL" id="CAEZSH010000006">
    <property type="protein sequence ID" value="CAB4531674.1"/>
    <property type="molecule type" value="Genomic_DNA"/>
</dbReference>
<feature type="transmembrane region" description="Helical" evidence="1">
    <location>
        <begin position="289"/>
        <end position="311"/>
    </location>
</feature>
<accession>A0A6J6AYW6</accession>
<dbReference type="AlphaFoldDB" id="A0A6J6AYW6"/>
<proteinExistence type="predicted"/>
<evidence type="ECO:0000313" key="2">
    <source>
        <dbReference type="EMBL" id="CAB4531674.1"/>
    </source>
</evidence>
<reference evidence="2" key="1">
    <citation type="submission" date="2020-05" db="EMBL/GenBank/DDBJ databases">
        <authorList>
            <person name="Chiriac C."/>
            <person name="Salcher M."/>
            <person name="Ghai R."/>
            <person name="Kavagutti S V."/>
        </authorList>
    </citation>
    <scope>NUCLEOTIDE SEQUENCE</scope>
</reference>
<protein>
    <submittedName>
        <fullName evidence="2">Unannotated protein</fullName>
    </submittedName>
</protein>
<feature type="transmembrane region" description="Helical" evidence="1">
    <location>
        <begin position="141"/>
        <end position="162"/>
    </location>
</feature>
<feature type="transmembrane region" description="Helical" evidence="1">
    <location>
        <begin position="372"/>
        <end position="392"/>
    </location>
</feature>
<gene>
    <name evidence="2" type="ORF">UFOPK1410_00111</name>
</gene>
<feature type="transmembrane region" description="Helical" evidence="1">
    <location>
        <begin position="111"/>
        <end position="129"/>
    </location>
</feature>
<keyword evidence="1" id="KW-0472">Membrane</keyword>
<keyword evidence="1" id="KW-1133">Transmembrane helix</keyword>
<feature type="transmembrane region" description="Helical" evidence="1">
    <location>
        <begin position="12"/>
        <end position="38"/>
    </location>
</feature>
<evidence type="ECO:0000256" key="1">
    <source>
        <dbReference type="SAM" id="Phobius"/>
    </source>
</evidence>
<name>A0A6J6AYW6_9ZZZZ</name>
<feature type="transmembrane region" description="Helical" evidence="1">
    <location>
        <begin position="232"/>
        <end position="253"/>
    </location>
</feature>
<feature type="transmembrane region" description="Helical" evidence="1">
    <location>
        <begin position="182"/>
        <end position="211"/>
    </location>
</feature>
<keyword evidence="1" id="KW-0812">Transmembrane</keyword>
<feature type="transmembrane region" description="Helical" evidence="1">
    <location>
        <begin position="347"/>
        <end position="365"/>
    </location>
</feature>
<organism evidence="2">
    <name type="scientific">freshwater metagenome</name>
    <dbReference type="NCBI Taxonomy" id="449393"/>
    <lineage>
        <taxon>unclassified sequences</taxon>
        <taxon>metagenomes</taxon>
        <taxon>ecological metagenomes</taxon>
    </lineage>
</organism>
<feature type="transmembrane region" description="Helical" evidence="1">
    <location>
        <begin position="323"/>
        <end position="341"/>
    </location>
</feature>